<dbReference type="InterPro" id="IPR008220">
    <property type="entry name" value="HAT_MetX-like"/>
</dbReference>
<dbReference type="NCBIfam" id="NF001209">
    <property type="entry name" value="PRK00175.1"/>
    <property type="match status" value="1"/>
</dbReference>
<feature type="non-terminal residue" evidence="5">
    <location>
        <position position="1"/>
    </location>
</feature>
<dbReference type="Pfam" id="PF00561">
    <property type="entry name" value="Abhydrolase_1"/>
    <property type="match status" value="1"/>
</dbReference>
<dbReference type="GO" id="GO:0004414">
    <property type="term" value="F:homoserine O-acetyltransferase activity"/>
    <property type="evidence" value="ECO:0007669"/>
    <property type="project" value="TreeGrafter"/>
</dbReference>
<dbReference type="Proteomes" id="UP001162640">
    <property type="component" value="Unassembled WGS sequence"/>
</dbReference>
<dbReference type="InterPro" id="IPR029058">
    <property type="entry name" value="AB_hydrolase_fold"/>
</dbReference>
<name>A0A9W7E8M2_9STRA</name>
<dbReference type="AlphaFoldDB" id="A0A9W7E8M2"/>
<evidence type="ECO:0000256" key="2">
    <source>
        <dbReference type="ARBA" id="ARBA00022679"/>
    </source>
</evidence>
<gene>
    <name evidence="5" type="ORF">TL16_g05910</name>
</gene>
<evidence type="ECO:0000259" key="4">
    <source>
        <dbReference type="Pfam" id="PF00561"/>
    </source>
</evidence>
<organism evidence="5 6">
    <name type="scientific">Triparma laevis f. inornata</name>
    <dbReference type="NCBI Taxonomy" id="1714386"/>
    <lineage>
        <taxon>Eukaryota</taxon>
        <taxon>Sar</taxon>
        <taxon>Stramenopiles</taxon>
        <taxon>Ochrophyta</taxon>
        <taxon>Bolidophyceae</taxon>
        <taxon>Parmales</taxon>
        <taxon>Triparmaceae</taxon>
        <taxon>Triparma</taxon>
    </lineage>
</organism>
<dbReference type="PANTHER" id="PTHR32268">
    <property type="entry name" value="HOMOSERINE O-ACETYLTRANSFERASE"/>
    <property type="match status" value="1"/>
</dbReference>
<protein>
    <recommendedName>
        <fullName evidence="4">AB hydrolase-1 domain-containing protein</fullName>
    </recommendedName>
</protein>
<feature type="non-terminal residue" evidence="5">
    <location>
        <position position="337"/>
    </location>
</feature>
<keyword evidence="2" id="KW-0808">Transferase</keyword>
<dbReference type="PANTHER" id="PTHR32268:SF11">
    <property type="entry name" value="HOMOSERINE O-ACETYLTRANSFERASE"/>
    <property type="match status" value="1"/>
</dbReference>
<sequence length="337" mass="37256">LLLQSGEILPHAQLRYNTYGTLNSTSSNVLLINHALTGNSDLASWWGDMLGSGKSFDTDKYFIVSANILGSCYGSTSPTSVNPETGEVYGREFPSVSIRDTVKLQGELLESLGVKSLKSVIGGSFGGMQTLEYLFTGQENGPPTRSSIPIACGSHHTGWQIGISELQRQAIYADPNWKHNPMEAKKGLEVARMIGMISYRTPHAYEEKFGRAVTSESKPYGSDAEWNVKSYLEYQGSKFLTRFDPITYVKLTEQMDSHDLARGRGEMEEVLGRVEVKTMVVGIESDVLYPVEEQRRLSEGISGSELVIVKSDAGHDGFLLEQEEVSKNVTRFLNSFE</sequence>
<evidence type="ECO:0000313" key="6">
    <source>
        <dbReference type="Proteomes" id="UP001162640"/>
    </source>
</evidence>
<dbReference type="GO" id="GO:0009086">
    <property type="term" value="P:methionine biosynthetic process"/>
    <property type="evidence" value="ECO:0007669"/>
    <property type="project" value="TreeGrafter"/>
</dbReference>
<accession>A0A9W7E8M2</accession>
<dbReference type="SUPFAM" id="SSF53474">
    <property type="entry name" value="alpha/beta-Hydrolases"/>
    <property type="match status" value="1"/>
</dbReference>
<evidence type="ECO:0000313" key="5">
    <source>
        <dbReference type="EMBL" id="GMH72409.1"/>
    </source>
</evidence>
<dbReference type="HAMAP" id="MF_00296">
    <property type="entry name" value="MetX_acyltransf"/>
    <property type="match status" value="1"/>
</dbReference>
<reference evidence="6" key="1">
    <citation type="journal article" date="2023" name="Commun. Biol.">
        <title>Genome analysis of Parmales, the sister group of diatoms, reveals the evolutionary specialization of diatoms from phago-mixotrophs to photoautotrophs.</title>
        <authorList>
            <person name="Ban H."/>
            <person name="Sato S."/>
            <person name="Yoshikawa S."/>
            <person name="Yamada K."/>
            <person name="Nakamura Y."/>
            <person name="Ichinomiya M."/>
            <person name="Sato N."/>
            <person name="Blanc-Mathieu R."/>
            <person name="Endo H."/>
            <person name="Kuwata A."/>
            <person name="Ogata H."/>
        </authorList>
    </citation>
    <scope>NUCLEOTIDE SEQUENCE [LARGE SCALE GENOMIC DNA]</scope>
</reference>
<evidence type="ECO:0000256" key="1">
    <source>
        <dbReference type="ARBA" id="ARBA00006886"/>
    </source>
</evidence>
<feature type="active site" evidence="3">
    <location>
        <position position="286"/>
    </location>
</feature>
<evidence type="ECO:0000256" key="3">
    <source>
        <dbReference type="PIRSR" id="PIRSR000443-1"/>
    </source>
</evidence>
<dbReference type="Gene3D" id="3.40.50.1820">
    <property type="entry name" value="alpha/beta hydrolase"/>
    <property type="match status" value="1"/>
</dbReference>
<dbReference type="PIRSF" id="PIRSF000443">
    <property type="entry name" value="Homoser_Ac_trans"/>
    <property type="match status" value="1"/>
</dbReference>
<comment type="caution">
    <text evidence="5">The sequence shown here is derived from an EMBL/GenBank/DDBJ whole genome shotgun (WGS) entry which is preliminary data.</text>
</comment>
<feature type="active site" evidence="3">
    <location>
        <position position="315"/>
    </location>
</feature>
<feature type="domain" description="AB hydrolase-1" evidence="4">
    <location>
        <begin position="28"/>
        <end position="321"/>
    </location>
</feature>
<dbReference type="EMBL" id="BLQM01000175">
    <property type="protein sequence ID" value="GMH72409.1"/>
    <property type="molecule type" value="Genomic_DNA"/>
</dbReference>
<proteinExistence type="inferred from homology"/>
<dbReference type="InterPro" id="IPR000073">
    <property type="entry name" value="AB_hydrolase_1"/>
</dbReference>
<dbReference type="GO" id="GO:0009092">
    <property type="term" value="P:homoserine metabolic process"/>
    <property type="evidence" value="ECO:0007669"/>
    <property type="project" value="TreeGrafter"/>
</dbReference>
<comment type="similarity">
    <text evidence="1">Belongs to the AB hydrolase superfamily. MetX family.</text>
</comment>
<feature type="active site" description="Nucleophile" evidence="3">
    <location>
        <position position="124"/>
    </location>
</feature>
<dbReference type="NCBIfam" id="TIGR01392">
    <property type="entry name" value="homoserO_Ac_trn"/>
    <property type="match status" value="1"/>
</dbReference>